<evidence type="ECO:0000256" key="1">
    <source>
        <dbReference type="ARBA" id="ARBA00007074"/>
    </source>
</evidence>
<sequence length="306" mass="33163">MESKIGKIIFGVSVFGMTLIGNSFLHPVFAEGLGVGKVTGNYVNVRTEGSLSGSVITQLNQNEVVTVLGKQGGWYKVRLSDGREGWVFGEYLLIRSSNEASRGDVANISVGVVTGNYVNVRSEGSLSGKVLAQLNKGTKVEVLDRQNGWYKVKLSDGQEGWIYGEYLSVRNSANVSRGDVDRSIVDRLIDFAKSFLGTRYVYGGSSPKGFDCSGFVSYVFSNFGFSLPRTADEQANVGDTVTRDSLEKGDLVFFKTLGSSIINHVGIYIGDGQFIHASSGAGKVIISPLNEGYYLSHYVKAKRVIK</sequence>
<dbReference type="Gene3D" id="2.30.30.40">
    <property type="entry name" value="SH3 Domains"/>
    <property type="match status" value="2"/>
</dbReference>
<keyword evidence="3" id="KW-0645">Protease</keyword>
<comment type="caution">
    <text evidence="9">The sequence shown here is derived from an EMBL/GenBank/DDBJ whole genome shotgun (WGS) entry which is preliminary data.</text>
</comment>
<dbReference type="PROSITE" id="PS50002">
    <property type="entry name" value="SH3"/>
    <property type="match status" value="2"/>
</dbReference>
<comment type="similarity">
    <text evidence="1">Belongs to the peptidase C40 family.</text>
</comment>
<dbReference type="SMART" id="SM00287">
    <property type="entry name" value="SH3b"/>
    <property type="match status" value="2"/>
</dbReference>
<evidence type="ECO:0000256" key="3">
    <source>
        <dbReference type="ARBA" id="ARBA00022670"/>
    </source>
</evidence>
<dbReference type="PROSITE" id="PS51781">
    <property type="entry name" value="SH3B"/>
    <property type="match status" value="2"/>
</dbReference>
<feature type="domain" description="SH3b" evidence="7">
    <location>
        <begin position="108"/>
        <end position="171"/>
    </location>
</feature>
<evidence type="ECO:0000313" key="10">
    <source>
        <dbReference type="EMBL" id="TCO66881.1"/>
    </source>
</evidence>
<dbReference type="InterPro" id="IPR001452">
    <property type="entry name" value="SH3_domain"/>
</dbReference>
<dbReference type="Gene3D" id="3.90.1720.10">
    <property type="entry name" value="endopeptidase domain like (from Nostoc punctiforme)"/>
    <property type="match status" value="1"/>
</dbReference>
<evidence type="ECO:0000256" key="2">
    <source>
        <dbReference type="ARBA" id="ARBA00022443"/>
    </source>
</evidence>
<reference evidence="9 11" key="1">
    <citation type="journal article" date="2018" name="Nat. Biotechnol.">
        <title>A standardized bacterial taxonomy based on genome phylogeny substantially revises the tree of life.</title>
        <authorList>
            <person name="Parks D.H."/>
            <person name="Chuvochina M."/>
            <person name="Waite D.W."/>
            <person name="Rinke C."/>
            <person name="Skarshewski A."/>
            <person name="Chaumeil P.A."/>
            <person name="Hugenholtz P."/>
        </authorList>
    </citation>
    <scope>NUCLEOTIDE SEQUENCE [LARGE SCALE GENOMIC DNA]</scope>
    <source>
        <strain evidence="9">UBA12544</strain>
    </source>
</reference>
<proteinExistence type="inferred from homology"/>
<feature type="domain" description="SH3" evidence="6">
    <location>
        <begin position="31"/>
        <end position="97"/>
    </location>
</feature>
<protein>
    <submittedName>
        <fullName evidence="9 10">Hydrolase</fullName>
    </submittedName>
</protein>
<name>A0A101E5P1_9THEO</name>
<dbReference type="Proteomes" id="UP000294886">
    <property type="component" value="Unassembled WGS sequence"/>
</dbReference>
<dbReference type="Proteomes" id="UP000264445">
    <property type="component" value="Unassembled WGS sequence"/>
</dbReference>
<evidence type="ECO:0000313" key="12">
    <source>
        <dbReference type="Proteomes" id="UP000294886"/>
    </source>
</evidence>
<dbReference type="SUPFAM" id="SSF50044">
    <property type="entry name" value="SH3-domain"/>
    <property type="match status" value="2"/>
</dbReference>
<dbReference type="GO" id="GO:0008234">
    <property type="term" value="F:cysteine-type peptidase activity"/>
    <property type="evidence" value="ECO:0007669"/>
    <property type="project" value="UniProtKB-KW"/>
</dbReference>
<dbReference type="InterPro" id="IPR051202">
    <property type="entry name" value="Peptidase_C40"/>
</dbReference>
<gene>
    <name evidence="9" type="ORF">DEA61_00905</name>
    <name evidence="10" type="ORF">EV203_10988</name>
</gene>
<organism evidence="9 11">
    <name type="scientific">Caldanaerobacter subterraneus</name>
    <dbReference type="NCBI Taxonomy" id="911092"/>
    <lineage>
        <taxon>Bacteria</taxon>
        <taxon>Bacillati</taxon>
        <taxon>Bacillota</taxon>
        <taxon>Clostridia</taxon>
        <taxon>Thermoanaerobacterales</taxon>
        <taxon>Thermoanaerobacteraceae</taxon>
        <taxon>Caldanaerobacter</taxon>
    </lineage>
</organism>
<evidence type="ECO:0000256" key="4">
    <source>
        <dbReference type="ARBA" id="ARBA00022801"/>
    </source>
</evidence>
<evidence type="ECO:0000256" key="5">
    <source>
        <dbReference type="ARBA" id="ARBA00022807"/>
    </source>
</evidence>
<evidence type="ECO:0000259" key="7">
    <source>
        <dbReference type="PROSITE" id="PS51781"/>
    </source>
</evidence>
<dbReference type="PANTHER" id="PTHR47053">
    <property type="entry name" value="MUREIN DD-ENDOPEPTIDASE MEPH-RELATED"/>
    <property type="match status" value="1"/>
</dbReference>
<evidence type="ECO:0000259" key="6">
    <source>
        <dbReference type="PROSITE" id="PS50002"/>
    </source>
</evidence>
<feature type="domain" description="SH3b" evidence="7">
    <location>
        <begin position="33"/>
        <end position="96"/>
    </location>
</feature>
<feature type="domain" description="SH3" evidence="6">
    <location>
        <begin position="106"/>
        <end position="172"/>
    </location>
</feature>
<reference evidence="10 12" key="2">
    <citation type="submission" date="2019-03" db="EMBL/GenBank/DDBJ databases">
        <title>Genomic Encyclopedia of Type Strains, Phase IV (KMG-IV): sequencing the most valuable type-strain genomes for metagenomic binning, comparative biology and taxonomic classification.</title>
        <authorList>
            <person name="Goeker M."/>
        </authorList>
    </citation>
    <scope>NUCLEOTIDE SEQUENCE [LARGE SCALE GENOMIC DNA]</scope>
    <source>
        <strain evidence="10 12">DSM 13054</strain>
    </source>
</reference>
<keyword evidence="5" id="KW-0788">Thiol protease</keyword>
<dbReference type="PROSITE" id="PS51935">
    <property type="entry name" value="NLPC_P60"/>
    <property type="match status" value="1"/>
</dbReference>
<dbReference type="SUPFAM" id="SSF54001">
    <property type="entry name" value="Cysteine proteinases"/>
    <property type="match status" value="1"/>
</dbReference>
<evidence type="ECO:0000259" key="8">
    <source>
        <dbReference type="PROSITE" id="PS51935"/>
    </source>
</evidence>
<dbReference type="Pfam" id="PF08239">
    <property type="entry name" value="SH3_3"/>
    <property type="match status" value="2"/>
</dbReference>
<dbReference type="InterPro" id="IPR000064">
    <property type="entry name" value="NLP_P60_dom"/>
</dbReference>
<dbReference type="InterPro" id="IPR038765">
    <property type="entry name" value="Papain-like_cys_pep_sf"/>
</dbReference>
<accession>A0A101E5P1</accession>
<dbReference type="RefSeq" id="WP_009609832.1">
    <property type="nucleotide sequence ID" value="NZ_DOLB01000019.1"/>
</dbReference>
<dbReference type="EMBL" id="SLWU01000009">
    <property type="protein sequence ID" value="TCO66881.1"/>
    <property type="molecule type" value="Genomic_DNA"/>
</dbReference>
<keyword evidence="4 9" id="KW-0378">Hydrolase</keyword>
<dbReference type="InterPro" id="IPR003646">
    <property type="entry name" value="SH3-like_bac-type"/>
</dbReference>
<dbReference type="Pfam" id="PF00877">
    <property type="entry name" value="NLPC_P60"/>
    <property type="match status" value="1"/>
</dbReference>
<dbReference type="EMBL" id="DOLB01000019">
    <property type="protein sequence ID" value="HBT48432.1"/>
    <property type="molecule type" value="Genomic_DNA"/>
</dbReference>
<dbReference type="GO" id="GO:0006508">
    <property type="term" value="P:proteolysis"/>
    <property type="evidence" value="ECO:0007669"/>
    <property type="project" value="UniProtKB-KW"/>
</dbReference>
<keyword evidence="2" id="KW-0728">SH3 domain</keyword>
<dbReference type="InterPro" id="IPR036028">
    <property type="entry name" value="SH3-like_dom_sf"/>
</dbReference>
<feature type="domain" description="NlpC/P60" evidence="8">
    <location>
        <begin position="182"/>
        <end position="305"/>
    </location>
</feature>
<dbReference type="SMART" id="SM00326">
    <property type="entry name" value="SH3"/>
    <property type="match status" value="2"/>
</dbReference>
<evidence type="ECO:0000313" key="11">
    <source>
        <dbReference type="Proteomes" id="UP000264445"/>
    </source>
</evidence>
<dbReference type="PANTHER" id="PTHR47053:SF1">
    <property type="entry name" value="MUREIN DD-ENDOPEPTIDASE MEPH-RELATED"/>
    <property type="match status" value="1"/>
</dbReference>
<evidence type="ECO:0000313" key="9">
    <source>
        <dbReference type="EMBL" id="HBT48432.1"/>
    </source>
</evidence>
<dbReference type="AlphaFoldDB" id="A0A101E5P1"/>